<dbReference type="RefSeq" id="WP_090475138.1">
    <property type="nucleotide sequence ID" value="NZ_LT629710.1"/>
</dbReference>
<feature type="chain" id="PRO_5038435915" evidence="2">
    <location>
        <begin position="24"/>
        <end position="341"/>
    </location>
</feature>
<evidence type="ECO:0000313" key="4">
    <source>
        <dbReference type="EMBL" id="SDO53279.1"/>
    </source>
</evidence>
<evidence type="ECO:0000256" key="1">
    <source>
        <dbReference type="ARBA" id="ARBA00022729"/>
    </source>
</evidence>
<sequence>MSVRRPLTLVVALAAATALTVSACGSSSSGSTGASATSGSAVASAPAAAAVSSSAASSAGSSAAAPSAVGATGSSQPASSVASSGAGSVSLTGCTPADLKTVAGGTLTIATDNPAYDPWFSGNDPSNGKGFESAVAYAVATKLGYTKAQVKWVKESFNAAISPAPKNFDFDINEFTITAERAKAVDFSTSYYDVTQAVVTVKGSKIASAKSVADLKGAKLGAQIGTTSLDALNGVIAPSSKATIFPTNDAAVAQLKNGQVDGIVVDTPTAFYMASAQLDNGVIVGQLPSGSGKPDQFGLLLDKGSPLTACASKAVDALRADGTLTKLQTTWLANAGAPVLK</sequence>
<dbReference type="SMART" id="SM00062">
    <property type="entry name" value="PBPb"/>
    <property type="match status" value="1"/>
</dbReference>
<organism evidence="4 5">
    <name type="scientific">Nakamurella panacisegetis</name>
    <dbReference type="NCBI Taxonomy" id="1090615"/>
    <lineage>
        <taxon>Bacteria</taxon>
        <taxon>Bacillati</taxon>
        <taxon>Actinomycetota</taxon>
        <taxon>Actinomycetes</taxon>
        <taxon>Nakamurellales</taxon>
        <taxon>Nakamurellaceae</taxon>
        <taxon>Nakamurella</taxon>
    </lineage>
</organism>
<dbReference type="SUPFAM" id="SSF53850">
    <property type="entry name" value="Periplasmic binding protein-like II"/>
    <property type="match status" value="1"/>
</dbReference>
<dbReference type="STRING" id="1090615.SAMN04515671_1244"/>
<dbReference type="PANTHER" id="PTHR35936:SF17">
    <property type="entry name" value="ARGININE-BINDING EXTRACELLULAR PROTEIN ARTP"/>
    <property type="match status" value="1"/>
</dbReference>
<dbReference type="InterPro" id="IPR001638">
    <property type="entry name" value="Solute-binding_3/MltF_N"/>
</dbReference>
<dbReference type="CDD" id="cd13530">
    <property type="entry name" value="PBP2_peptides_like"/>
    <property type="match status" value="1"/>
</dbReference>
<evidence type="ECO:0000259" key="3">
    <source>
        <dbReference type="SMART" id="SM00062"/>
    </source>
</evidence>
<protein>
    <submittedName>
        <fullName evidence="4">Amino acid ABC transporter substrate-binding protein, PAAT family</fullName>
    </submittedName>
</protein>
<dbReference type="Gene3D" id="3.40.190.10">
    <property type="entry name" value="Periplasmic binding protein-like II"/>
    <property type="match status" value="2"/>
</dbReference>
<gene>
    <name evidence="4" type="ORF">SAMN04515671_1244</name>
</gene>
<dbReference type="AlphaFoldDB" id="A0A1H0KBR8"/>
<dbReference type="PROSITE" id="PS51257">
    <property type="entry name" value="PROKAR_LIPOPROTEIN"/>
    <property type="match status" value="1"/>
</dbReference>
<feature type="signal peptide" evidence="2">
    <location>
        <begin position="1"/>
        <end position="23"/>
    </location>
</feature>
<name>A0A1H0KBR8_9ACTN</name>
<feature type="domain" description="Solute-binding protein family 3/N-terminal" evidence="3">
    <location>
        <begin position="106"/>
        <end position="335"/>
    </location>
</feature>
<evidence type="ECO:0000256" key="2">
    <source>
        <dbReference type="SAM" id="SignalP"/>
    </source>
</evidence>
<dbReference type="PANTHER" id="PTHR35936">
    <property type="entry name" value="MEMBRANE-BOUND LYTIC MUREIN TRANSGLYCOSYLASE F"/>
    <property type="match status" value="1"/>
</dbReference>
<dbReference type="OrthoDB" id="8454826at2"/>
<dbReference type="Pfam" id="PF00497">
    <property type="entry name" value="SBP_bac_3"/>
    <property type="match status" value="1"/>
</dbReference>
<evidence type="ECO:0000313" key="5">
    <source>
        <dbReference type="Proteomes" id="UP000198741"/>
    </source>
</evidence>
<keyword evidence="5" id="KW-1185">Reference proteome</keyword>
<dbReference type="EMBL" id="LT629710">
    <property type="protein sequence ID" value="SDO53279.1"/>
    <property type="molecule type" value="Genomic_DNA"/>
</dbReference>
<reference evidence="4 5" key="1">
    <citation type="submission" date="2016-10" db="EMBL/GenBank/DDBJ databases">
        <authorList>
            <person name="de Groot N.N."/>
        </authorList>
    </citation>
    <scope>NUCLEOTIDE SEQUENCE [LARGE SCALE GENOMIC DNA]</scope>
    <source>
        <strain evidence="5">P4-7,KCTC 19426,CECT 7604</strain>
    </source>
</reference>
<accession>A0A1H0KBR8</accession>
<proteinExistence type="predicted"/>
<keyword evidence="1 2" id="KW-0732">Signal</keyword>
<dbReference type="Proteomes" id="UP000198741">
    <property type="component" value="Chromosome I"/>
</dbReference>